<evidence type="ECO:0000313" key="2">
    <source>
        <dbReference type="Proteomes" id="UP000070352"/>
    </source>
</evidence>
<accession>A0A135L6C5</accession>
<reference evidence="1 2" key="1">
    <citation type="submission" date="2016-02" db="EMBL/GenBank/DDBJ databases">
        <title>Draft Genome for Tepidibacillus decaturensis nov. sp. Strain Z9, an Anaerobic, Moderately Thermophilic and Heterotrophic Bacterium from Deep Subsurface of the Illinois Basin, USA.</title>
        <authorList>
            <person name="Dong Y."/>
            <person name="Chang J.Y."/>
            <person name="Sanford R."/>
            <person name="Fouke B.W."/>
        </authorList>
    </citation>
    <scope>NUCLEOTIDE SEQUENCE [LARGE SCALE GENOMIC DNA]</scope>
    <source>
        <strain evidence="1 2">Z9</strain>
    </source>
</reference>
<sequence length="125" mass="14596">MSILRIITGLWKNQEETSERAKSPQLKTRYYKERFDKVMEAVTRVVNSKPDWKVFHIDKERGEIMVETKNLLWKSDLIISVFKISPTRSAIDVLSAKRGTFGDLGTSYFNILAFYKALHKEIKPE</sequence>
<organism evidence="1 2">
    <name type="scientific">Tepidibacillus decaturensis</name>
    <dbReference type="NCBI Taxonomy" id="1413211"/>
    <lineage>
        <taxon>Bacteria</taxon>
        <taxon>Bacillati</taxon>
        <taxon>Bacillota</taxon>
        <taxon>Bacilli</taxon>
        <taxon>Bacillales</taxon>
        <taxon>Bacillaceae</taxon>
        <taxon>Tepidibacillus</taxon>
    </lineage>
</organism>
<evidence type="ECO:0008006" key="3">
    <source>
        <dbReference type="Google" id="ProtNLM"/>
    </source>
</evidence>
<keyword evidence="2" id="KW-1185">Reference proteome</keyword>
<dbReference type="EMBL" id="LSKU01000001">
    <property type="protein sequence ID" value="KXG44479.1"/>
    <property type="molecule type" value="Genomic_DNA"/>
</dbReference>
<dbReference type="RefSeq" id="WP_068726258.1">
    <property type="nucleotide sequence ID" value="NZ_LSKU01000001.1"/>
</dbReference>
<proteinExistence type="predicted"/>
<name>A0A135L6C5_9BACI</name>
<dbReference type="Proteomes" id="UP000070352">
    <property type="component" value="Unassembled WGS sequence"/>
</dbReference>
<gene>
    <name evidence="1" type="ORF">U473_10990</name>
</gene>
<evidence type="ECO:0000313" key="1">
    <source>
        <dbReference type="EMBL" id="KXG44479.1"/>
    </source>
</evidence>
<dbReference type="AlphaFoldDB" id="A0A135L6C5"/>
<dbReference type="OrthoDB" id="2353056at2"/>
<dbReference type="STRING" id="1413211.U473_10990"/>
<comment type="caution">
    <text evidence="1">The sequence shown here is derived from an EMBL/GenBank/DDBJ whole genome shotgun (WGS) entry which is preliminary data.</text>
</comment>
<protein>
    <recommendedName>
        <fullName evidence="3">DUF1499 domain-containing protein</fullName>
    </recommendedName>
</protein>